<evidence type="ECO:0000259" key="3">
    <source>
        <dbReference type="Pfam" id="PF12690"/>
    </source>
</evidence>
<sequence length="163" mass="18209">MRKRLWFLALSLLLLAFFGAACGMEEDSEKMPEEPQTNEGTSGGTSGGIAAGEPEPAIKQLDDKTYLYTVKNQTEKPLTFDFTSSQRYDFALLDESGEEVFLQSSVSMYAQALGEETVKQAEELQYEIEVPPLELEPGTYTLEAWLTPEQGPAFRTETEYVVE</sequence>
<dbReference type="RefSeq" id="WP_301726154.1">
    <property type="nucleotide sequence ID" value="NZ_JAUJWW010000003.1"/>
</dbReference>
<reference evidence="4 5" key="1">
    <citation type="submission" date="2023-06" db="EMBL/GenBank/DDBJ databases">
        <title>Novel species in genus Planococcus.</title>
        <authorList>
            <person name="Ning S."/>
        </authorList>
    </citation>
    <scope>NUCLEOTIDE SEQUENCE [LARGE SCALE GENOMIC DNA]</scope>
    <source>
        <strain evidence="4 5">N064</strain>
    </source>
</reference>
<dbReference type="Proteomes" id="UP001172054">
    <property type="component" value="Unassembled WGS sequence"/>
</dbReference>
<protein>
    <recommendedName>
        <fullName evidence="3">Intracellular proteinase inhibitor BsuPI domain-containing protein</fullName>
    </recommendedName>
</protein>
<proteinExistence type="predicted"/>
<organism evidence="4 5">
    <name type="scientific">Planococcus liqunii</name>
    <dbReference type="NCBI Taxonomy" id="3058394"/>
    <lineage>
        <taxon>Bacteria</taxon>
        <taxon>Bacillati</taxon>
        <taxon>Bacillota</taxon>
        <taxon>Bacilli</taxon>
        <taxon>Bacillales</taxon>
        <taxon>Caryophanaceae</taxon>
        <taxon>Planococcus</taxon>
    </lineage>
</organism>
<evidence type="ECO:0000313" key="4">
    <source>
        <dbReference type="EMBL" id="MDN7227476.1"/>
    </source>
</evidence>
<dbReference type="PROSITE" id="PS51257">
    <property type="entry name" value="PROKAR_LIPOPROTEIN"/>
    <property type="match status" value="1"/>
</dbReference>
<feature type="chain" id="PRO_5047413720" description="Intracellular proteinase inhibitor BsuPI domain-containing protein" evidence="2">
    <location>
        <begin position="24"/>
        <end position="163"/>
    </location>
</feature>
<dbReference type="InterPro" id="IPR020481">
    <property type="entry name" value="Intracell_prot_inh_BsuPI"/>
</dbReference>
<feature type="signal peptide" evidence="2">
    <location>
        <begin position="1"/>
        <end position="23"/>
    </location>
</feature>
<dbReference type="Gene3D" id="2.60.40.2360">
    <property type="entry name" value="Intracellular proteinase inhibitor BsuPI"/>
    <property type="match status" value="1"/>
</dbReference>
<name>A0ABT8MRJ6_9BACL</name>
<evidence type="ECO:0000256" key="2">
    <source>
        <dbReference type="SAM" id="SignalP"/>
    </source>
</evidence>
<keyword evidence="5" id="KW-1185">Reference proteome</keyword>
<dbReference type="EMBL" id="JAUJWW010000003">
    <property type="protein sequence ID" value="MDN7227476.1"/>
    <property type="molecule type" value="Genomic_DNA"/>
</dbReference>
<feature type="region of interest" description="Disordered" evidence="1">
    <location>
        <begin position="26"/>
        <end position="53"/>
    </location>
</feature>
<dbReference type="Pfam" id="PF12690">
    <property type="entry name" value="BsuPI"/>
    <property type="match status" value="1"/>
</dbReference>
<evidence type="ECO:0000313" key="5">
    <source>
        <dbReference type="Proteomes" id="UP001172054"/>
    </source>
</evidence>
<dbReference type="InterPro" id="IPR038144">
    <property type="entry name" value="IPI"/>
</dbReference>
<evidence type="ECO:0000256" key="1">
    <source>
        <dbReference type="SAM" id="MobiDB-lite"/>
    </source>
</evidence>
<accession>A0ABT8MRJ6</accession>
<feature type="domain" description="Intracellular proteinase inhibitor BsuPI" evidence="3">
    <location>
        <begin position="68"/>
        <end position="147"/>
    </location>
</feature>
<gene>
    <name evidence="4" type="ORF">QWY15_09240</name>
</gene>
<feature type="compositionally biased region" description="Gly residues" evidence="1">
    <location>
        <begin position="41"/>
        <end position="50"/>
    </location>
</feature>
<comment type="caution">
    <text evidence="4">The sequence shown here is derived from an EMBL/GenBank/DDBJ whole genome shotgun (WGS) entry which is preliminary data.</text>
</comment>
<keyword evidence="2" id="KW-0732">Signal</keyword>